<accession>A0A285MVZ0</accession>
<organism evidence="2 3">
    <name type="scientific">Flagellimonas pacifica</name>
    <dbReference type="NCBI Taxonomy" id="1247520"/>
    <lineage>
        <taxon>Bacteria</taxon>
        <taxon>Pseudomonadati</taxon>
        <taxon>Bacteroidota</taxon>
        <taxon>Flavobacteriia</taxon>
        <taxon>Flavobacteriales</taxon>
        <taxon>Flavobacteriaceae</taxon>
        <taxon>Flagellimonas</taxon>
    </lineage>
</organism>
<evidence type="ECO:0000313" key="3">
    <source>
        <dbReference type="Proteomes" id="UP000219048"/>
    </source>
</evidence>
<evidence type="ECO:0000313" key="2">
    <source>
        <dbReference type="EMBL" id="SNZ01355.1"/>
    </source>
</evidence>
<reference evidence="3" key="1">
    <citation type="submission" date="2017-09" db="EMBL/GenBank/DDBJ databases">
        <authorList>
            <person name="Varghese N."/>
            <person name="Submissions S."/>
        </authorList>
    </citation>
    <scope>NUCLEOTIDE SEQUENCE [LARGE SCALE GENOMIC DNA]</scope>
    <source>
        <strain evidence="3">DSM 25885</strain>
    </source>
</reference>
<sequence>MKNILLFLLSIISLLTSNQCKSNTDNKETKKSFVQKEQKTTKSENTTCKFSLETLGSNSSNKSRVELIGLYENLNNTGDSTYGYTLSLWELNGQILGFFNLYEGGAEPTRSGAIVNGKRSNDILNIEIWTKGSKAYKDWQQSDTYVFSFSGKLSNNELIGNLSMFNCSSNTLDADYDKEIKLSYSNMWELESFENIKSWKENYSYQLNFKDNK</sequence>
<keyword evidence="1" id="KW-0732">Signal</keyword>
<gene>
    <name evidence="2" type="ORF">SAMN06265377_3193</name>
</gene>
<protein>
    <submittedName>
        <fullName evidence="2">Uncharacterized protein</fullName>
    </submittedName>
</protein>
<dbReference type="OrthoDB" id="9852413at2"/>
<dbReference type="Proteomes" id="UP000219048">
    <property type="component" value="Unassembled WGS sequence"/>
</dbReference>
<name>A0A285MVZ0_9FLAO</name>
<evidence type="ECO:0000256" key="1">
    <source>
        <dbReference type="SAM" id="SignalP"/>
    </source>
</evidence>
<feature type="chain" id="PRO_5012990245" evidence="1">
    <location>
        <begin position="23"/>
        <end position="213"/>
    </location>
</feature>
<dbReference type="EMBL" id="OBEH01000005">
    <property type="protein sequence ID" value="SNZ01355.1"/>
    <property type="molecule type" value="Genomic_DNA"/>
</dbReference>
<dbReference type="AlphaFoldDB" id="A0A285MVZ0"/>
<proteinExistence type="predicted"/>
<dbReference type="RefSeq" id="WP_097046805.1">
    <property type="nucleotide sequence ID" value="NZ_OBEH01000005.1"/>
</dbReference>
<feature type="signal peptide" evidence="1">
    <location>
        <begin position="1"/>
        <end position="22"/>
    </location>
</feature>
<keyword evidence="3" id="KW-1185">Reference proteome</keyword>